<keyword evidence="2" id="KW-0805">Transcription regulation</keyword>
<name>A0A225DMM4_9BACT</name>
<keyword evidence="6" id="KW-0812">Transmembrane</keyword>
<comment type="similarity">
    <text evidence="1">Belongs to the sigma-70 factor family. ECF subfamily.</text>
</comment>
<dbReference type="PANTHER" id="PTHR43133:SF51">
    <property type="entry name" value="RNA POLYMERASE SIGMA FACTOR"/>
    <property type="match status" value="1"/>
</dbReference>
<keyword evidence="4" id="KW-0804">Transcription</keyword>
<feature type="compositionally biased region" description="Pro residues" evidence="5">
    <location>
        <begin position="296"/>
        <end position="307"/>
    </location>
</feature>
<comment type="caution">
    <text evidence="8">The sequence shown here is derived from an EMBL/GenBank/DDBJ whole genome shotgun (WGS) entry which is preliminary data.</text>
</comment>
<dbReference type="Gene3D" id="3.40.30.10">
    <property type="entry name" value="Glutaredoxin"/>
    <property type="match status" value="1"/>
</dbReference>
<dbReference type="SUPFAM" id="SSF52833">
    <property type="entry name" value="Thioredoxin-like"/>
    <property type="match status" value="1"/>
</dbReference>
<dbReference type="Pfam" id="PF08281">
    <property type="entry name" value="Sigma70_r4_2"/>
    <property type="match status" value="1"/>
</dbReference>
<dbReference type="RefSeq" id="WP_088258267.1">
    <property type="nucleotide sequence ID" value="NZ_NIDE01000014.1"/>
</dbReference>
<evidence type="ECO:0000259" key="7">
    <source>
        <dbReference type="PROSITE" id="PS51352"/>
    </source>
</evidence>
<evidence type="ECO:0000256" key="1">
    <source>
        <dbReference type="ARBA" id="ARBA00010641"/>
    </source>
</evidence>
<evidence type="ECO:0000313" key="9">
    <source>
        <dbReference type="Proteomes" id="UP000214646"/>
    </source>
</evidence>
<dbReference type="GO" id="GO:0016987">
    <property type="term" value="F:sigma factor activity"/>
    <property type="evidence" value="ECO:0007669"/>
    <property type="project" value="UniProtKB-KW"/>
</dbReference>
<evidence type="ECO:0000256" key="3">
    <source>
        <dbReference type="ARBA" id="ARBA00023082"/>
    </source>
</evidence>
<dbReference type="InterPro" id="IPR013249">
    <property type="entry name" value="RNA_pol_sigma70_r4_t2"/>
</dbReference>
<evidence type="ECO:0000256" key="6">
    <source>
        <dbReference type="SAM" id="Phobius"/>
    </source>
</evidence>
<dbReference type="NCBIfam" id="TIGR02937">
    <property type="entry name" value="sigma70-ECF"/>
    <property type="match status" value="1"/>
</dbReference>
<dbReference type="EMBL" id="NIDE01000014">
    <property type="protein sequence ID" value="OWK38479.1"/>
    <property type="molecule type" value="Genomic_DNA"/>
</dbReference>
<evidence type="ECO:0000256" key="4">
    <source>
        <dbReference type="ARBA" id="ARBA00023163"/>
    </source>
</evidence>
<sequence>MARRRHQGLIHELCRADDGRPDAELLDHFHRGGDADAFEAIVRRHGPRVLSAARQVLGSSPDADDVFQAAFLILVREAARIRQQPALGGWLYSVAHRLALLARTDASRRARIESRRPGRAVDEPSDLSVREAGDILHEELNRLPDALRLPLLLCYLDGMTRDEAAQQLGVSVDILRGRLERGRSRLRSRLVRRGVSLPAGFLAAAATGSVAVAVPEPLVRGIVTAATAGTVSATVQTLLRLRTASMILAKTRLIVIAVAAVCLVSSGVFLGAAGKPDTGPPARANDPQAGGQPGDSPVPPTPTPDEPPAVTGRVVDETGTSVAGAEVKFIGPGQDVPTAVTDRGGAFRLPLPPGQDPTNGLRRTVIAMSPDGRRQGTARINTLKDARDVRVALRPARAATVRVADAAKRPVGDARVVLVSAELQSVTTTTTGSDGSAVVRYPEGIEVGFVFALKGGAGFDYVTTLIEKRGRERKPLPDEVALTLSGARTVRVKAVDRGDKPVAGLTIYPWYIEGPNRTEHANIGGNKAVTSVTDATGVATFDWIPADIDPGISFLPYSDEYGYFKPFDLKPGTTAAEGTLRMIRKARLSGRVVGPDDKPAAGVVVMANSAGLTSHNWHLSATTRADGTYEMTVNGEEVYVVGVVNDRLAAACRPCMVVRDGAVVGGVDFRLEAGTVLRGRVTVGDGKTPAVGSHLSLQELGGEFPEEMRPAGDTFYHLMSLHRSAQTDADGNYRFLVGPGKYILTPVAKTVKVTVGREREVVNDIHLPRPDPTRRLAGTVVDAGNRAVAGAAVHSTFMGNSNGPPFEATATAADGSFAVERAPVPTAVYARTADKSLAGLSRITADQPRVTIRVGPLAAARGRLLDHEGKPVAGGRVKYGIHFSADERPNTSFVVGYGGVAVADRDGWYTCTGMLVGEEYHLSHEKISDNGPWEGLTVVTPAKAETVSVGDTKLRKPDRPPTLEEITAAFFAPRDELTDRVASARAEARRLHQRVLLVLGNPGEAPTRAFIALIKKQSIAGPLEDFERVAVSAEDTIGLAAFREGYDRDRKLDRWPALVILGDDGKVLATKCPLPADQEAAVADLKTFLAANAPPRPDAASLLDAARARARAEGKRVFLKETASWCGPCRRLSRFLDQHRAMLEPHFVFIDIDRGRYAHGGEVMEKYRGKEGGGIPWCAVLDADGKMLANWDGPGGNIGFPTDPKAVEHFLKVLADTAPKLTDGERAKLRRALEKVP</sequence>
<feature type="transmembrane region" description="Helical" evidence="6">
    <location>
        <begin position="221"/>
        <end position="241"/>
    </location>
</feature>
<dbReference type="SUPFAM" id="SSF88659">
    <property type="entry name" value="Sigma3 and sigma4 domains of RNA polymerase sigma factors"/>
    <property type="match status" value="1"/>
</dbReference>
<evidence type="ECO:0000256" key="5">
    <source>
        <dbReference type="SAM" id="MobiDB-lite"/>
    </source>
</evidence>
<proteinExistence type="inferred from homology"/>
<feature type="transmembrane region" description="Helical" evidence="6">
    <location>
        <begin position="195"/>
        <end position="215"/>
    </location>
</feature>
<keyword evidence="6" id="KW-1133">Transmembrane helix</keyword>
<dbReference type="PROSITE" id="PS51352">
    <property type="entry name" value="THIOREDOXIN_2"/>
    <property type="match status" value="1"/>
</dbReference>
<dbReference type="GO" id="GO:0003677">
    <property type="term" value="F:DNA binding"/>
    <property type="evidence" value="ECO:0007669"/>
    <property type="project" value="InterPro"/>
</dbReference>
<dbReference type="Proteomes" id="UP000214646">
    <property type="component" value="Unassembled WGS sequence"/>
</dbReference>
<dbReference type="Gene3D" id="1.10.10.10">
    <property type="entry name" value="Winged helix-like DNA-binding domain superfamily/Winged helix DNA-binding domain"/>
    <property type="match status" value="1"/>
</dbReference>
<dbReference type="AlphaFoldDB" id="A0A225DMM4"/>
<dbReference type="Gene3D" id="1.10.1740.10">
    <property type="match status" value="1"/>
</dbReference>
<reference evidence="9" key="1">
    <citation type="submission" date="2017-06" db="EMBL/GenBank/DDBJ databases">
        <title>Genome analysis of Fimbriiglobus ruber SP5, the first member of the order Planctomycetales with confirmed chitinolytic capability.</title>
        <authorList>
            <person name="Ravin N.V."/>
            <person name="Rakitin A.L."/>
            <person name="Ivanova A.A."/>
            <person name="Beletsky A.V."/>
            <person name="Kulichevskaya I.S."/>
            <person name="Mardanov A.V."/>
            <person name="Dedysh S.N."/>
        </authorList>
    </citation>
    <scope>NUCLEOTIDE SEQUENCE [LARGE SCALE GENOMIC DNA]</scope>
    <source>
        <strain evidence="9">SP5</strain>
    </source>
</reference>
<dbReference type="OrthoDB" id="267639at2"/>
<gene>
    <name evidence="8" type="ORF">FRUB_07599</name>
</gene>
<dbReference type="SUPFAM" id="SSF49464">
    <property type="entry name" value="Carboxypeptidase regulatory domain-like"/>
    <property type="match status" value="2"/>
</dbReference>
<organism evidence="8 9">
    <name type="scientific">Fimbriiglobus ruber</name>
    <dbReference type="NCBI Taxonomy" id="1908690"/>
    <lineage>
        <taxon>Bacteria</taxon>
        <taxon>Pseudomonadati</taxon>
        <taxon>Planctomycetota</taxon>
        <taxon>Planctomycetia</taxon>
        <taxon>Gemmatales</taxon>
        <taxon>Gemmataceae</taxon>
        <taxon>Fimbriiglobus</taxon>
    </lineage>
</organism>
<keyword evidence="6" id="KW-0472">Membrane</keyword>
<dbReference type="SUPFAM" id="SSF88946">
    <property type="entry name" value="Sigma2 domain of RNA polymerase sigma factors"/>
    <property type="match status" value="1"/>
</dbReference>
<evidence type="ECO:0000256" key="2">
    <source>
        <dbReference type="ARBA" id="ARBA00023015"/>
    </source>
</evidence>
<dbReference type="InterPro" id="IPR036249">
    <property type="entry name" value="Thioredoxin-like_sf"/>
</dbReference>
<dbReference type="Pfam" id="PF13899">
    <property type="entry name" value="Thioredoxin_7"/>
    <property type="match status" value="1"/>
</dbReference>
<dbReference type="InterPro" id="IPR007627">
    <property type="entry name" value="RNA_pol_sigma70_r2"/>
</dbReference>
<keyword evidence="3" id="KW-0731">Sigma factor</keyword>
<accession>A0A225DMM4</accession>
<keyword evidence="9" id="KW-1185">Reference proteome</keyword>
<evidence type="ECO:0000313" key="8">
    <source>
        <dbReference type="EMBL" id="OWK38479.1"/>
    </source>
</evidence>
<dbReference type="InterPro" id="IPR036388">
    <property type="entry name" value="WH-like_DNA-bd_sf"/>
</dbReference>
<dbReference type="InterPro" id="IPR013325">
    <property type="entry name" value="RNA_pol_sigma_r2"/>
</dbReference>
<dbReference type="InterPro" id="IPR039425">
    <property type="entry name" value="RNA_pol_sigma-70-like"/>
</dbReference>
<dbReference type="Pfam" id="PF04542">
    <property type="entry name" value="Sigma70_r2"/>
    <property type="match status" value="1"/>
</dbReference>
<dbReference type="InterPro" id="IPR013766">
    <property type="entry name" value="Thioredoxin_domain"/>
</dbReference>
<dbReference type="PANTHER" id="PTHR43133">
    <property type="entry name" value="RNA POLYMERASE ECF-TYPE SIGMA FACTO"/>
    <property type="match status" value="1"/>
</dbReference>
<protein>
    <submittedName>
        <fullName evidence="8">High-affnity carbon uptake protein Hat/HatR</fullName>
    </submittedName>
</protein>
<dbReference type="GO" id="GO:0006352">
    <property type="term" value="P:DNA-templated transcription initiation"/>
    <property type="evidence" value="ECO:0007669"/>
    <property type="project" value="InterPro"/>
</dbReference>
<feature type="transmembrane region" description="Helical" evidence="6">
    <location>
        <begin position="253"/>
        <end position="273"/>
    </location>
</feature>
<dbReference type="InterPro" id="IPR014284">
    <property type="entry name" value="RNA_pol_sigma-70_dom"/>
</dbReference>
<feature type="domain" description="Thioredoxin" evidence="7">
    <location>
        <begin position="1074"/>
        <end position="1216"/>
    </location>
</feature>
<dbReference type="InterPro" id="IPR013324">
    <property type="entry name" value="RNA_pol_sigma_r3/r4-like"/>
</dbReference>
<dbReference type="InterPro" id="IPR008969">
    <property type="entry name" value="CarboxyPept-like_regulatory"/>
</dbReference>
<feature type="region of interest" description="Disordered" evidence="5">
    <location>
        <begin position="278"/>
        <end position="312"/>
    </location>
</feature>